<dbReference type="VEuPathDB" id="VectorBase:MDOA005501"/>
<feature type="region of interest" description="Disordered" evidence="2">
    <location>
        <begin position="304"/>
        <end position="324"/>
    </location>
</feature>
<dbReference type="AlphaFoldDB" id="A0A1I8MJC3"/>
<evidence type="ECO:0000313" key="3">
    <source>
        <dbReference type="EnsemblMetazoa" id="MDOA005501-PA"/>
    </source>
</evidence>
<evidence type="ECO:0000256" key="1">
    <source>
        <dbReference type="SAM" id="Coils"/>
    </source>
</evidence>
<feature type="compositionally biased region" description="Polar residues" evidence="2">
    <location>
        <begin position="311"/>
        <end position="324"/>
    </location>
</feature>
<dbReference type="EnsemblMetazoa" id="MDOA005501-RA">
    <property type="protein sequence ID" value="MDOA005501-PA"/>
    <property type="gene ID" value="MDOA005501"/>
</dbReference>
<name>A0A1I8MJC3_MUSDO</name>
<feature type="coiled-coil region" evidence="1">
    <location>
        <begin position="335"/>
        <end position="367"/>
    </location>
</feature>
<accession>A0A1I8MJC3</accession>
<organism evidence="3">
    <name type="scientific">Musca domestica</name>
    <name type="common">House fly</name>
    <dbReference type="NCBI Taxonomy" id="7370"/>
    <lineage>
        <taxon>Eukaryota</taxon>
        <taxon>Metazoa</taxon>
        <taxon>Ecdysozoa</taxon>
        <taxon>Arthropoda</taxon>
        <taxon>Hexapoda</taxon>
        <taxon>Insecta</taxon>
        <taxon>Pterygota</taxon>
        <taxon>Neoptera</taxon>
        <taxon>Endopterygota</taxon>
        <taxon>Diptera</taxon>
        <taxon>Brachycera</taxon>
        <taxon>Muscomorpha</taxon>
        <taxon>Muscoidea</taxon>
        <taxon>Muscidae</taxon>
        <taxon>Musca</taxon>
    </lineage>
</organism>
<sequence length="388" mass="43616">MFGHKINSIIEELLFRCIQILRYFIKMDINKEFAQETEEQHSQEDSSVSQKSCKKCKIVCKSSSQCENCSTMMIKCKLNPSSRCDAPVALVNSSTNLQMNAEFDVFNLRQLYQMSGHSLRSLRTSSKKSAISNHSNSSALVCKPNNKKIGGSFHSIKIQICNMPTLQEAHIEDENAIEMPATNDDKSFTKESVSGPENQNFTSHSSKSIDLDLSKIEDLSQDDIIVISSDDDDEKSLETGISEIDIEVKSTHNSGDSINKTKTSKVICHSTKCTQIPAEANCLPANTQTQLCVKMHPPRLFQIPSSSSSSGHNGSITQPLTASIPNGHKQRQLELHRLRVQVLELKRKLLELKLKRERDEMKREQIAFERKQGTVISSFHDLNDERDV</sequence>
<protein>
    <submittedName>
        <fullName evidence="3">Uncharacterized protein</fullName>
    </submittedName>
</protein>
<gene>
    <name evidence="3" type="primary">101888773</name>
</gene>
<proteinExistence type="predicted"/>
<dbReference type="VEuPathDB" id="VectorBase:MDOMA2_007167"/>
<evidence type="ECO:0000256" key="2">
    <source>
        <dbReference type="SAM" id="MobiDB-lite"/>
    </source>
</evidence>
<dbReference type="KEGG" id="mde:101888773"/>
<keyword evidence="1" id="KW-0175">Coiled coil</keyword>
<dbReference type="RefSeq" id="XP_005185217.3">
    <property type="nucleotide sequence ID" value="XM_005185160.4"/>
</dbReference>
<reference evidence="3" key="1">
    <citation type="submission" date="2020-05" db="UniProtKB">
        <authorList>
            <consortium name="EnsemblMetazoa"/>
        </authorList>
    </citation>
    <scope>IDENTIFICATION</scope>
    <source>
        <strain evidence="3">Aabys</strain>
    </source>
</reference>